<name>A0ABR9P369_9ACTN</name>
<keyword evidence="1" id="KW-0808">Transferase</keyword>
<dbReference type="SUPFAM" id="SSF53335">
    <property type="entry name" value="S-adenosyl-L-methionine-dependent methyltransferases"/>
    <property type="match status" value="1"/>
</dbReference>
<dbReference type="PANTHER" id="PTHR43167">
    <property type="entry name" value="PUTATIVE (AFU_ORTHOLOGUE AFUA_6G01830)-RELATED"/>
    <property type="match status" value="1"/>
</dbReference>
<comment type="caution">
    <text evidence="1">The sequence shown here is derived from an EMBL/GenBank/DDBJ whole genome shotgun (WGS) entry which is preliminary data.</text>
</comment>
<organism evidence="1 2">
    <name type="scientific">Nocardiopsis coralli</name>
    <dbReference type="NCBI Taxonomy" id="2772213"/>
    <lineage>
        <taxon>Bacteria</taxon>
        <taxon>Bacillati</taxon>
        <taxon>Actinomycetota</taxon>
        <taxon>Actinomycetes</taxon>
        <taxon>Streptosporangiales</taxon>
        <taxon>Nocardiopsidaceae</taxon>
        <taxon>Nocardiopsis</taxon>
    </lineage>
</organism>
<sequence length="198" mass="20811">MATAPPGRRPGPLTAIESDAEGIGATVACDEALGGLVRTLAAAKPGGRALELGTGVGVGTAWLLAGLDPTACLDTLDDDTRRLDVARAHHGNDPRVTVYETDVGAWLEERVDGPGYDLVLANTRAGRFTHLDEALSLVERGGFYVVGDLACHPPGATLPEDHCLEAEALLSDLESRAGWEALPLLGWSRGVMVLVRRQ</sequence>
<evidence type="ECO:0000313" key="1">
    <source>
        <dbReference type="EMBL" id="MBE2998296.1"/>
    </source>
</evidence>
<dbReference type="RefSeq" id="WP_193120932.1">
    <property type="nucleotide sequence ID" value="NZ_JADBGI010000004.1"/>
</dbReference>
<dbReference type="GO" id="GO:0008168">
    <property type="term" value="F:methyltransferase activity"/>
    <property type="evidence" value="ECO:0007669"/>
    <property type="project" value="UniProtKB-KW"/>
</dbReference>
<dbReference type="EMBL" id="JADBGI010000004">
    <property type="protein sequence ID" value="MBE2998296.1"/>
    <property type="molecule type" value="Genomic_DNA"/>
</dbReference>
<dbReference type="InterPro" id="IPR029063">
    <property type="entry name" value="SAM-dependent_MTases_sf"/>
</dbReference>
<reference evidence="1 2" key="1">
    <citation type="submission" date="2020-09" db="EMBL/GenBank/DDBJ databases">
        <title>Diversity and distribution of actinomycetes associated with coral in the coast of Hainan.</title>
        <authorList>
            <person name="Li F."/>
        </authorList>
    </citation>
    <scope>NUCLEOTIDE SEQUENCE [LARGE SCALE GENOMIC DNA]</scope>
    <source>
        <strain evidence="1 2">HNM0947</strain>
    </source>
</reference>
<keyword evidence="2" id="KW-1185">Reference proteome</keyword>
<protein>
    <submittedName>
        <fullName evidence="1">SAM-dependent methyltransferase</fullName>
    </submittedName>
</protein>
<proteinExistence type="predicted"/>
<evidence type="ECO:0000313" key="2">
    <source>
        <dbReference type="Proteomes" id="UP000806528"/>
    </source>
</evidence>
<accession>A0ABR9P369</accession>
<dbReference type="Proteomes" id="UP000806528">
    <property type="component" value="Unassembled WGS sequence"/>
</dbReference>
<gene>
    <name evidence="1" type="ORF">IDM40_06190</name>
</gene>
<dbReference type="Gene3D" id="3.40.50.150">
    <property type="entry name" value="Vaccinia Virus protein VP39"/>
    <property type="match status" value="1"/>
</dbReference>
<keyword evidence="1" id="KW-0489">Methyltransferase</keyword>
<dbReference type="GO" id="GO:0032259">
    <property type="term" value="P:methylation"/>
    <property type="evidence" value="ECO:0007669"/>
    <property type="project" value="UniProtKB-KW"/>
</dbReference>
<dbReference type="PANTHER" id="PTHR43167:SF1">
    <property type="entry name" value="PUTATIVE (AFU_ORTHOLOGUE AFUA_6G01830)-RELATED"/>
    <property type="match status" value="1"/>
</dbReference>